<dbReference type="AlphaFoldDB" id="A0A7K1FNC2"/>
<gene>
    <name evidence="2" type="ORF">GIS00_16730</name>
</gene>
<protein>
    <submittedName>
        <fullName evidence="2">Urease accessory protein UreD</fullName>
    </submittedName>
</protein>
<evidence type="ECO:0000256" key="1">
    <source>
        <dbReference type="ARBA" id="ARBA00023186"/>
    </source>
</evidence>
<evidence type="ECO:0000313" key="3">
    <source>
        <dbReference type="Proteomes" id="UP000460221"/>
    </source>
</evidence>
<sequence>MILAPADGSVAIGITPDATGVGRASMRLRPGLLAPRVLSADATGARIALVATEALLLPGDTVRLDVEVADGGRLEIVETAGTVAYDGAGEPSWWTVRIRLGVGARLRWHGEPFVVADGARVTRTLDLEAADGAEAVFRETLVLGRTGELGGDLLARTRVTLAGEPLLLEDLDLQRSTRGRPGLLGSDRVVDSVLVLGRVAGPVSAAAGERFDLHGPGTVLRWTGRDLHRSPAPGWWTAVRAAGSGGRPGATDG</sequence>
<dbReference type="Proteomes" id="UP000460221">
    <property type="component" value="Unassembled WGS sequence"/>
</dbReference>
<comment type="caution">
    <text evidence="2">The sequence shown here is derived from an EMBL/GenBank/DDBJ whole genome shotgun (WGS) entry which is preliminary data.</text>
</comment>
<dbReference type="RefSeq" id="WP_154769553.1">
    <property type="nucleotide sequence ID" value="NZ_WLYK01000006.1"/>
</dbReference>
<organism evidence="2 3">
    <name type="scientific">Nakamurella alba</name>
    <dbReference type="NCBI Taxonomy" id="2665158"/>
    <lineage>
        <taxon>Bacteria</taxon>
        <taxon>Bacillati</taxon>
        <taxon>Actinomycetota</taxon>
        <taxon>Actinomycetes</taxon>
        <taxon>Nakamurellales</taxon>
        <taxon>Nakamurellaceae</taxon>
        <taxon>Nakamurella</taxon>
    </lineage>
</organism>
<dbReference type="EMBL" id="WLYK01000006">
    <property type="protein sequence ID" value="MTD15580.1"/>
    <property type="molecule type" value="Genomic_DNA"/>
</dbReference>
<name>A0A7K1FNC2_9ACTN</name>
<dbReference type="InterPro" id="IPR002669">
    <property type="entry name" value="UreD"/>
</dbReference>
<dbReference type="GO" id="GO:0016151">
    <property type="term" value="F:nickel cation binding"/>
    <property type="evidence" value="ECO:0007669"/>
    <property type="project" value="InterPro"/>
</dbReference>
<reference evidence="2 3" key="1">
    <citation type="submission" date="2019-11" db="EMBL/GenBank/DDBJ databases">
        <authorList>
            <person name="Jiang L.-Q."/>
        </authorList>
    </citation>
    <scope>NUCLEOTIDE SEQUENCE [LARGE SCALE GENOMIC DNA]</scope>
    <source>
        <strain evidence="2 3">YIM 132087</strain>
    </source>
</reference>
<keyword evidence="3" id="KW-1185">Reference proteome</keyword>
<proteinExistence type="predicted"/>
<dbReference type="Pfam" id="PF01774">
    <property type="entry name" value="UreD"/>
    <property type="match status" value="1"/>
</dbReference>
<keyword evidence="1" id="KW-0143">Chaperone</keyword>
<evidence type="ECO:0000313" key="2">
    <source>
        <dbReference type="EMBL" id="MTD15580.1"/>
    </source>
</evidence>
<accession>A0A7K1FNC2</accession>